<dbReference type="EMBL" id="CP089983">
    <property type="protein sequence ID" value="WXB02073.1"/>
    <property type="molecule type" value="Genomic_DNA"/>
</dbReference>
<accession>A0ABZ2KTW3</accession>
<dbReference type="Proteomes" id="UP001374803">
    <property type="component" value="Chromosome"/>
</dbReference>
<dbReference type="RefSeq" id="WP_394831698.1">
    <property type="nucleotide sequence ID" value="NZ_CP089929.1"/>
</dbReference>
<dbReference type="SMART" id="SM00028">
    <property type="entry name" value="TPR"/>
    <property type="match status" value="3"/>
</dbReference>
<evidence type="ECO:0000313" key="2">
    <source>
        <dbReference type="Proteomes" id="UP001374803"/>
    </source>
</evidence>
<reference evidence="1" key="1">
    <citation type="submission" date="2021-12" db="EMBL/GenBank/DDBJ databases">
        <title>Discovery of the Pendulisporaceae a myxobacterial family with distinct sporulation behavior and unique specialized metabolism.</title>
        <authorList>
            <person name="Garcia R."/>
            <person name="Popoff A."/>
            <person name="Bader C.D."/>
            <person name="Loehr J."/>
            <person name="Walesch S."/>
            <person name="Walt C."/>
            <person name="Boldt J."/>
            <person name="Bunk B."/>
            <person name="Haeckl F.J.F.P.J."/>
            <person name="Gunesch A.P."/>
            <person name="Birkelbach J."/>
            <person name="Nuebel U."/>
            <person name="Pietschmann T."/>
            <person name="Bach T."/>
            <person name="Mueller R."/>
        </authorList>
    </citation>
    <scope>NUCLEOTIDE SEQUENCE</scope>
    <source>
        <strain evidence="1">MSr11367</strain>
    </source>
</reference>
<gene>
    <name evidence="1" type="ORF">LVJ94_34815</name>
</gene>
<name>A0ABZ2KTW3_9BACT</name>
<dbReference type="Gene3D" id="1.25.40.10">
    <property type="entry name" value="Tetratricopeptide repeat domain"/>
    <property type="match status" value="2"/>
</dbReference>
<organism evidence="1 2">
    <name type="scientific">Pendulispora rubella</name>
    <dbReference type="NCBI Taxonomy" id="2741070"/>
    <lineage>
        <taxon>Bacteria</taxon>
        <taxon>Pseudomonadati</taxon>
        <taxon>Myxococcota</taxon>
        <taxon>Myxococcia</taxon>
        <taxon>Myxococcales</taxon>
        <taxon>Sorangiineae</taxon>
        <taxon>Pendulisporaceae</taxon>
        <taxon>Pendulispora</taxon>
    </lineage>
</organism>
<proteinExistence type="predicted"/>
<sequence length="422" mass="47178">MKALIHDLVGRLRGFVEQDDKGLLVVEANDASNGLLIKMLDTIDQEGADVHWAFADDFGNAITFVDAVAYRVYVRRELANKALAKEAKPPWPDLPREASDRSNPPVQRMRALMLYARDLIPDLETMHLVWVLFPASIADPAGYRAFVLELMTHEFPVWFHHMRVLVRDDVARPALRDVASVMHAADWCAPPLGPDDIRKALEDEAANKNLPLDERVQAVLTLAGIDYAHARLPAALEKYRLASRYYAKTHQHALHALAINGMGEVYARGGDAESARRHFESALTPALYRLGQESDPGRVDAAPVLLNVSLNLGNLYLSQRRWSEAGSYYERARDIAHSMRNVHVKIQCIENIGACHYELAQYPEAAMAWDEGTALARAVQAEEHLRALLERQRAAYDKVGATDRRDAIEAELRNLGPSGSRS</sequence>
<dbReference type="InterPro" id="IPR011990">
    <property type="entry name" value="TPR-like_helical_dom_sf"/>
</dbReference>
<dbReference type="InterPro" id="IPR019734">
    <property type="entry name" value="TPR_rpt"/>
</dbReference>
<evidence type="ECO:0000313" key="1">
    <source>
        <dbReference type="EMBL" id="WXB02073.1"/>
    </source>
</evidence>
<keyword evidence="2" id="KW-1185">Reference proteome</keyword>
<protein>
    <submittedName>
        <fullName evidence="1">Tetratricopeptide repeat protein</fullName>
    </submittedName>
</protein>
<dbReference type="SUPFAM" id="SSF48452">
    <property type="entry name" value="TPR-like"/>
    <property type="match status" value="1"/>
</dbReference>